<protein>
    <submittedName>
        <fullName evidence="1">Uncharacterized protein</fullName>
    </submittedName>
</protein>
<accession>A0A8C7J0T2</accession>
<name>A0A8C7J0T2_ONCKI</name>
<dbReference type="Gene3D" id="3.40.50.970">
    <property type="match status" value="1"/>
</dbReference>
<dbReference type="Proteomes" id="UP000694557">
    <property type="component" value="Unassembled WGS sequence"/>
</dbReference>
<evidence type="ECO:0000313" key="2">
    <source>
        <dbReference type="Proteomes" id="UP000694557"/>
    </source>
</evidence>
<proteinExistence type="predicted"/>
<keyword evidence="2" id="KW-1185">Reference proteome</keyword>
<dbReference type="GeneTree" id="ENSGT00980000203245"/>
<organism evidence="1 2">
    <name type="scientific">Oncorhynchus kisutch</name>
    <name type="common">Coho salmon</name>
    <name type="synonym">Salmo kisutch</name>
    <dbReference type="NCBI Taxonomy" id="8019"/>
    <lineage>
        <taxon>Eukaryota</taxon>
        <taxon>Metazoa</taxon>
        <taxon>Chordata</taxon>
        <taxon>Craniata</taxon>
        <taxon>Vertebrata</taxon>
        <taxon>Euteleostomi</taxon>
        <taxon>Actinopterygii</taxon>
        <taxon>Neopterygii</taxon>
        <taxon>Teleostei</taxon>
        <taxon>Protacanthopterygii</taxon>
        <taxon>Salmoniformes</taxon>
        <taxon>Salmonidae</taxon>
        <taxon>Salmoninae</taxon>
        <taxon>Oncorhynchus</taxon>
    </lineage>
</organism>
<sequence length="71" mass="8097">MELETYCYHGHSMSDPGEIQEVCSKSDPITMLKELKIRKVNENGAQFEPEPSLDELCNHIFSNKPPMESVN</sequence>
<dbReference type="Ensembl" id="ENSOKIT00005087049.1">
    <property type="protein sequence ID" value="ENSOKIP00005081606.1"/>
    <property type="gene ID" value="ENSOKIG00005035318.1"/>
</dbReference>
<dbReference type="AlphaFoldDB" id="A0A8C7J0T2"/>
<reference evidence="1" key="1">
    <citation type="submission" date="2025-08" db="UniProtKB">
        <authorList>
            <consortium name="Ensembl"/>
        </authorList>
    </citation>
    <scope>IDENTIFICATION</scope>
</reference>
<reference evidence="1" key="2">
    <citation type="submission" date="2025-09" db="UniProtKB">
        <authorList>
            <consortium name="Ensembl"/>
        </authorList>
    </citation>
    <scope>IDENTIFICATION</scope>
</reference>
<evidence type="ECO:0000313" key="1">
    <source>
        <dbReference type="Ensembl" id="ENSOKIP00005081606.1"/>
    </source>
</evidence>